<protein>
    <submittedName>
        <fullName evidence="1">Uncharacterized protein</fullName>
    </submittedName>
</protein>
<gene>
    <name evidence="1" type="ORF">I41_23270</name>
</gene>
<keyword evidence="2" id="KW-1185">Reference proteome</keyword>
<proteinExistence type="predicted"/>
<reference evidence="1 2" key="1">
    <citation type="submission" date="2019-02" db="EMBL/GenBank/DDBJ databases">
        <title>Deep-cultivation of Planctomycetes and their phenomic and genomic characterization uncovers novel biology.</title>
        <authorList>
            <person name="Wiegand S."/>
            <person name="Jogler M."/>
            <person name="Boedeker C."/>
            <person name="Pinto D."/>
            <person name="Vollmers J."/>
            <person name="Rivas-Marin E."/>
            <person name="Kohn T."/>
            <person name="Peeters S.H."/>
            <person name="Heuer A."/>
            <person name="Rast P."/>
            <person name="Oberbeckmann S."/>
            <person name="Bunk B."/>
            <person name="Jeske O."/>
            <person name="Meyerdierks A."/>
            <person name="Storesund J.E."/>
            <person name="Kallscheuer N."/>
            <person name="Luecker S."/>
            <person name="Lage O.M."/>
            <person name="Pohl T."/>
            <person name="Merkel B.J."/>
            <person name="Hornburger P."/>
            <person name="Mueller R.-W."/>
            <person name="Bruemmer F."/>
            <person name="Labrenz M."/>
            <person name="Spormann A.M."/>
            <person name="Op den Camp H."/>
            <person name="Overmann J."/>
            <person name="Amann R."/>
            <person name="Jetten M.S.M."/>
            <person name="Mascher T."/>
            <person name="Medema M.H."/>
            <person name="Devos D.P."/>
            <person name="Kaster A.-K."/>
            <person name="Ovreas L."/>
            <person name="Rohde M."/>
            <person name="Galperin M.Y."/>
            <person name="Jogler C."/>
        </authorList>
    </citation>
    <scope>NUCLEOTIDE SEQUENCE [LARGE SCALE GENOMIC DNA]</scope>
    <source>
        <strain evidence="1 2">I41</strain>
    </source>
</reference>
<accession>A0A517TXN8</accession>
<evidence type="ECO:0000313" key="2">
    <source>
        <dbReference type="Proteomes" id="UP000317909"/>
    </source>
</evidence>
<organism evidence="1 2">
    <name type="scientific">Lacipirellula limnantheis</name>
    <dbReference type="NCBI Taxonomy" id="2528024"/>
    <lineage>
        <taxon>Bacteria</taxon>
        <taxon>Pseudomonadati</taxon>
        <taxon>Planctomycetota</taxon>
        <taxon>Planctomycetia</taxon>
        <taxon>Pirellulales</taxon>
        <taxon>Lacipirellulaceae</taxon>
        <taxon>Lacipirellula</taxon>
    </lineage>
</organism>
<name>A0A517TXN8_9BACT</name>
<dbReference type="RefSeq" id="WP_145432630.1">
    <property type="nucleotide sequence ID" value="NZ_CP036339.1"/>
</dbReference>
<dbReference type="Proteomes" id="UP000317909">
    <property type="component" value="Chromosome"/>
</dbReference>
<dbReference type="KEGG" id="llh:I41_23270"/>
<dbReference type="EMBL" id="CP036339">
    <property type="protein sequence ID" value="QDT73138.1"/>
    <property type="molecule type" value="Genomic_DNA"/>
</dbReference>
<evidence type="ECO:0000313" key="1">
    <source>
        <dbReference type="EMBL" id="QDT73138.1"/>
    </source>
</evidence>
<dbReference type="AlphaFoldDB" id="A0A517TXN8"/>
<sequence>MKMKIGDKVQSVGGVEGEIVSRSLEPRSVMVQVPGVWRGSGLVSIPLLRLKFITEYSTDELPVLRSRRAPV</sequence>